<evidence type="ECO:0000256" key="9">
    <source>
        <dbReference type="ARBA" id="ARBA00023049"/>
    </source>
</evidence>
<evidence type="ECO:0000256" key="6">
    <source>
        <dbReference type="ARBA" id="ARBA00022824"/>
    </source>
</evidence>
<evidence type="ECO:0000256" key="7">
    <source>
        <dbReference type="ARBA" id="ARBA00022833"/>
    </source>
</evidence>
<keyword evidence="7 12" id="KW-0862">Zinc</keyword>
<evidence type="ECO:0000256" key="11">
    <source>
        <dbReference type="PIRSR" id="PIRSR627057-1"/>
    </source>
</evidence>
<evidence type="ECO:0000256" key="1">
    <source>
        <dbReference type="ARBA" id="ARBA00004477"/>
    </source>
</evidence>
<accession>A0A1I7IXT9</accession>
<feature type="transmembrane region" description="Helical" evidence="13">
    <location>
        <begin position="310"/>
        <end position="328"/>
    </location>
</feature>
<dbReference type="EMBL" id="FPBL01000012">
    <property type="protein sequence ID" value="SFU77760.1"/>
    <property type="molecule type" value="Genomic_DNA"/>
</dbReference>
<evidence type="ECO:0000256" key="2">
    <source>
        <dbReference type="ARBA" id="ARBA00022670"/>
    </source>
</evidence>
<name>A0A1I7IXT9_9PROT</name>
<keyword evidence="2" id="KW-0645">Protease</keyword>
<evidence type="ECO:0000256" key="3">
    <source>
        <dbReference type="ARBA" id="ARBA00022692"/>
    </source>
</evidence>
<keyword evidence="4 12" id="KW-0479">Metal-binding</keyword>
<gene>
    <name evidence="16" type="ORF">SAMN05216339_11218</name>
</gene>
<feature type="domain" description="Peptidase M48" evidence="14">
    <location>
        <begin position="227"/>
        <end position="434"/>
    </location>
</feature>
<dbReference type="PANTHER" id="PTHR10120">
    <property type="entry name" value="CAAX PRENYL PROTEASE 1"/>
    <property type="match status" value="1"/>
</dbReference>
<evidence type="ECO:0000256" key="10">
    <source>
        <dbReference type="ARBA" id="ARBA00023136"/>
    </source>
</evidence>
<comment type="subcellular location">
    <subcellularLocation>
        <location evidence="1">Endoplasmic reticulum membrane</location>
        <topology evidence="1">Multi-pass membrane protein</topology>
    </subcellularLocation>
</comment>
<feature type="active site" description="Proton donor" evidence="11">
    <location>
        <position position="381"/>
    </location>
</feature>
<protein>
    <submittedName>
        <fullName evidence="16">STE24 endopeptidase</fullName>
    </submittedName>
</protein>
<keyword evidence="9" id="KW-0482">Metalloprotease</keyword>
<dbReference type="Pfam" id="PF01435">
    <property type="entry name" value="Peptidase_M48"/>
    <property type="match status" value="1"/>
</dbReference>
<evidence type="ECO:0000256" key="5">
    <source>
        <dbReference type="ARBA" id="ARBA00022801"/>
    </source>
</evidence>
<reference evidence="16 17" key="1">
    <citation type="submission" date="2016-10" db="EMBL/GenBank/DDBJ databases">
        <authorList>
            <person name="de Groot N.N."/>
        </authorList>
    </citation>
    <scope>NUCLEOTIDE SEQUENCE [LARGE SCALE GENOMIC DNA]</scope>
    <source>
        <strain evidence="16 17">Nm24</strain>
    </source>
</reference>
<organism evidence="16 17">
    <name type="scientific">Nitrosomonas eutropha</name>
    <dbReference type="NCBI Taxonomy" id="916"/>
    <lineage>
        <taxon>Bacteria</taxon>
        <taxon>Pseudomonadati</taxon>
        <taxon>Pseudomonadota</taxon>
        <taxon>Betaproteobacteria</taxon>
        <taxon>Nitrosomonadales</taxon>
        <taxon>Nitrosomonadaceae</taxon>
        <taxon>Nitrosomonas</taxon>
    </lineage>
</organism>
<keyword evidence="3 13" id="KW-0812">Transmembrane</keyword>
<feature type="binding site" evidence="12">
    <location>
        <position position="300"/>
    </location>
    <ligand>
        <name>Zn(2+)</name>
        <dbReference type="ChEBI" id="CHEBI:29105"/>
        <note>catalytic</note>
    </ligand>
</feature>
<dbReference type="AlphaFoldDB" id="A0A1I7IXT9"/>
<proteinExistence type="predicted"/>
<evidence type="ECO:0000256" key="12">
    <source>
        <dbReference type="PIRSR" id="PIRSR627057-2"/>
    </source>
</evidence>
<dbReference type="InterPro" id="IPR001915">
    <property type="entry name" value="Peptidase_M48"/>
</dbReference>
<dbReference type="InterPro" id="IPR032456">
    <property type="entry name" value="Peptidase_M48_N"/>
</dbReference>
<feature type="active site" evidence="11">
    <location>
        <position position="297"/>
    </location>
</feature>
<dbReference type="Gene3D" id="3.30.2010.10">
    <property type="entry name" value="Metalloproteases ('zincins'), catalytic domain"/>
    <property type="match status" value="1"/>
</dbReference>
<keyword evidence="5" id="KW-0378">Hydrolase</keyword>
<dbReference type="CDD" id="cd07343">
    <property type="entry name" value="M48A_Zmpste24p_like"/>
    <property type="match status" value="1"/>
</dbReference>
<evidence type="ECO:0000259" key="14">
    <source>
        <dbReference type="Pfam" id="PF01435"/>
    </source>
</evidence>
<feature type="transmembrane region" description="Helical" evidence="13">
    <location>
        <begin position="118"/>
        <end position="139"/>
    </location>
</feature>
<evidence type="ECO:0000256" key="4">
    <source>
        <dbReference type="ARBA" id="ARBA00022723"/>
    </source>
</evidence>
<evidence type="ECO:0000313" key="16">
    <source>
        <dbReference type="EMBL" id="SFU77760.1"/>
    </source>
</evidence>
<dbReference type="GO" id="GO:0046872">
    <property type="term" value="F:metal ion binding"/>
    <property type="evidence" value="ECO:0007669"/>
    <property type="project" value="UniProtKB-KW"/>
</dbReference>
<feature type="transmembrane region" description="Helical" evidence="13">
    <location>
        <begin position="169"/>
        <end position="188"/>
    </location>
</feature>
<sequence length="441" mass="49961">MRSKIPACPVQILNFPGGFMHIFTIVFILVLMLTTLAQLWLATRHIRHITVNRDQVPDAFASQIDLSAHQKAADYTCAKVRLSYPGILLNAGLLLVLTLGGGLELLSDFWHSWFSDSLWHGMVLIFSVLALLSIVEIPFNYYRTFIIEQQYGFNKMTPAMFFTDLVKQYALGALLGAPLLLSVLWLMEKTGDNWWLYTWLTWIGFSLFLLAVYPNWIAPLFNKFSPLENDLLKARIENLLQKCGFESSGLFVMDGSRRSSHGNAYFTGFGKTKRIVFFDTLLNRLEAAEIEAVLAHELGHFKRHHVIKRIMLSFTASLLFLWVLGYLMQQPWFYNGLGVQVTEVPSTAMALLLFFLVMPVFTFLLQPLSSIYSRKHEFEADEYAAQQSSAADMIQALVKMYQDNAATLTPDPLHSTFYDSHPPAAIRVAHLNKIIAMGAAA</sequence>
<feature type="transmembrane region" description="Helical" evidence="13">
    <location>
        <begin position="194"/>
        <end position="213"/>
    </location>
</feature>
<feature type="transmembrane region" description="Helical" evidence="13">
    <location>
        <begin position="20"/>
        <end position="43"/>
    </location>
</feature>
<dbReference type="Pfam" id="PF16491">
    <property type="entry name" value="Peptidase_M48_N"/>
    <property type="match status" value="1"/>
</dbReference>
<feature type="transmembrane region" description="Helical" evidence="13">
    <location>
        <begin position="348"/>
        <end position="365"/>
    </location>
</feature>
<comment type="cofactor">
    <cofactor evidence="12">
        <name>Zn(2+)</name>
        <dbReference type="ChEBI" id="CHEBI:29105"/>
    </cofactor>
    <text evidence="12">Binds 1 zinc ion per subunit.</text>
</comment>
<evidence type="ECO:0000259" key="15">
    <source>
        <dbReference type="Pfam" id="PF16491"/>
    </source>
</evidence>
<dbReference type="InterPro" id="IPR027057">
    <property type="entry name" value="CAXX_Prtase_1"/>
</dbReference>
<dbReference type="GO" id="GO:0071586">
    <property type="term" value="P:CAAX-box protein processing"/>
    <property type="evidence" value="ECO:0007669"/>
    <property type="project" value="InterPro"/>
</dbReference>
<feature type="binding site" evidence="12">
    <location>
        <position position="377"/>
    </location>
    <ligand>
        <name>Zn(2+)</name>
        <dbReference type="ChEBI" id="CHEBI:29105"/>
        <note>catalytic</note>
    </ligand>
</feature>
<feature type="transmembrane region" description="Helical" evidence="13">
    <location>
        <begin position="87"/>
        <end position="106"/>
    </location>
</feature>
<feature type="domain" description="CAAX prenyl protease 1 N-terminal" evidence="15">
    <location>
        <begin position="46"/>
        <end position="223"/>
    </location>
</feature>
<evidence type="ECO:0000313" key="17">
    <source>
        <dbReference type="Proteomes" id="UP000183926"/>
    </source>
</evidence>
<feature type="binding site" evidence="12">
    <location>
        <position position="296"/>
    </location>
    <ligand>
        <name>Zn(2+)</name>
        <dbReference type="ChEBI" id="CHEBI:29105"/>
        <note>catalytic</note>
    </ligand>
</feature>
<evidence type="ECO:0000256" key="8">
    <source>
        <dbReference type="ARBA" id="ARBA00022989"/>
    </source>
</evidence>
<dbReference type="FunFam" id="3.30.2010.10:FF:000002">
    <property type="entry name" value="CAAX prenyl protease"/>
    <property type="match status" value="1"/>
</dbReference>
<keyword evidence="6" id="KW-0256">Endoplasmic reticulum</keyword>
<evidence type="ECO:0000256" key="13">
    <source>
        <dbReference type="SAM" id="Phobius"/>
    </source>
</evidence>
<keyword evidence="8 13" id="KW-1133">Transmembrane helix</keyword>
<keyword evidence="10 13" id="KW-0472">Membrane</keyword>
<dbReference type="GO" id="GO:0004222">
    <property type="term" value="F:metalloendopeptidase activity"/>
    <property type="evidence" value="ECO:0007669"/>
    <property type="project" value="InterPro"/>
</dbReference>
<dbReference type="Proteomes" id="UP000183926">
    <property type="component" value="Unassembled WGS sequence"/>
</dbReference>